<keyword evidence="4" id="KW-0804">Transcription</keyword>
<keyword evidence="2" id="KW-0805">Transcription regulation</keyword>
<dbReference type="GO" id="GO:0003700">
    <property type="term" value="F:DNA-binding transcription factor activity"/>
    <property type="evidence" value="ECO:0007669"/>
    <property type="project" value="InterPro"/>
</dbReference>
<dbReference type="EMBL" id="KV019049">
    <property type="protein sequence ID" value="KZV16463.1"/>
    <property type="molecule type" value="Genomic_DNA"/>
</dbReference>
<evidence type="ECO:0000259" key="6">
    <source>
        <dbReference type="PROSITE" id="PS50863"/>
    </source>
</evidence>
<dbReference type="GO" id="GO:0003677">
    <property type="term" value="F:DNA binding"/>
    <property type="evidence" value="ECO:0007669"/>
    <property type="project" value="UniProtKB-KW"/>
</dbReference>
<name>A0A2Z7A6L8_9LAMI</name>
<reference evidence="7 8" key="1">
    <citation type="journal article" date="2015" name="Proc. Natl. Acad. Sci. U.S.A.">
        <title>The resurrection genome of Boea hygrometrica: A blueprint for survival of dehydration.</title>
        <authorList>
            <person name="Xiao L."/>
            <person name="Yang G."/>
            <person name="Zhang L."/>
            <person name="Yang X."/>
            <person name="Zhao S."/>
            <person name="Ji Z."/>
            <person name="Zhou Q."/>
            <person name="Hu M."/>
            <person name="Wang Y."/>
            <person name="Chen M."/>
            <person name="Xu Y."/>
            <person name="Jin H."/>
            <person name="Xiao X."/>
            <person name="Hu G."/>
            <person name="Bao F."/>
            <person name="Hu Y."/>
            <person name="Wan P."/>
            <person name="Li L."/>
            <person name="Deng X."/>
            <person name="Kuang T."/>
            <person name="Xiang C."/>
            <person name="Zhu J.K."/>
            <person name="Oliver M.J."/>
            <person name="He Y."/>
        </authorList>
    </citation>
    <scope>NUCLEOTIDE SEQUENCE [LARGE SCALE GENOMIC DNA]</scope>
    <source>
        <strain evidence="8">cv. XS01</strain>
    </source>
</reference>
<dbReference type="SUPFAM" id="SSF101936">
    <property type="entry name" value="DNA-binding pseudobarrel domain"/>
    <property type="match status" value="1"/>
</dbReference>
<evidence type="ECO:0000256" key="1">
    <source>
        <dbReference type="ARBA" id="ARBA00004123"/>
    </source>
</evidence>
<comment type="subcellular location">
    <subcellularLocation>
        <location evidence="1">Nucleus</location>
    </subcellularLocation>
</comment>
<dbReference type="InterPro" id="IPR044800">
    <property type="entry name" value="LEC2-like"/>
</dbReference>
<evidence type="ECO:0000313" key="8">
    <source>
        <dbReference type="Proteomes" id="UP000250235"/>
    </source>
</evidence>
<dbReference type="InterPro" id="IPR015300">
    <property type="entry name" value="DNA-bd_pseudobarrel_sf"/>
</dbReference>
<evidence type="ECO:0000256" key="2">
    <source>
        <dbReference type="ARBA" id="ARBA00023015"/>
    </source>
</evidence>
<sequence>MEEQQISLFVTSDAPAPLSDSESSIYQYPAEYAAPNSEASSVMHQRNGFWGAYSCAHEDHIWLGSFEAEEDAEFMAQQSASAEFCGVAPNFLAARVDPATLHENLGFNMRRLFMKVLTPSDAGKLNRLVNPKRFAIEHFPPIGGDEGDDVEVVFFDMSMKLWKFRFCYWSSSQTFVFTRGWNAFVKEKSLKPKDMVIFSTYEHSDGLDEVGRVFSLDVLYNNNAEHPPI</sequence>
<evidence type="ECO:0000256" key="4">
    <source>
        <dbReference type="ARBA" id="ARBA00023163"/>
    </source>
</evidence>
<proteinExistence type="predicted"/>
<accession>A0A2Z7A6L8</accession>
<organism evidence="7 8">
    <name type="scientific">Dorcoceras hygrometricum</name>
    <dbReference type="NCBI Taxonomy" id="472368"/>
    <lineage>
        <taxon>Eukaryota</taxon>
        <taxon>Viridiplantae</taxon>
        <taxon>Streptophyta</taxon>
        <taxon>Embryophyta</taxon>
        <taxon>Tracheophyta</taxon>
        <taxon>Spermatophyta</taxon>
        <taxon>Magnoliopsida</taxon>
        <taxon>eudicotyledons</taxon>
        <taxon>Gunneridae</taxon>
        <taxon>Pentapetalae</taxon>
        <taxon>asterids</taxon>
        <taxon>lamiids</taxon>
        <taxon>Lamiales</taxon>
        <taxon>Gesneriaceae</taxon>
        <taxon>Didymocarpoideae</taxon>
        <taxon>Trichosporeae</taxon>
        <taxon>Loxocarpinae</taxon>
        <taxon>Dorcoceras</taxon>
    </lineage>
</organism>
<feature type="domain" description="TF-B3" evidence="6">
    <location>
        <begin position="113"/>
        <end position="222"/>
    </location>
</feature>
<keyword evidence="5" id="KW-0539">Nucleus</keyword>
<dbReference type="Gene3D" id="2.40.330.10">
    <property type="entry name" value="DNA-binding pseudobarrel domain"/>
    <property type="match status" value="1"/>
</dbReference>
<dbReference type="Pfam" id="PF02362">
    <property type="entry name" value="B3"/>
    <property type="match status" value="1"/>
</dbReference>
<evidence type="ECO:0000256" key="3">
    <source>
        <dbReference type="ARBA" id="ARBA00023125"/>
    </source>
</evidence>
<dbReference type="InterPro" id="IPR003340">
    <property type="entry name" value="B3_DNA-bd"/>
</dbReference>
<dbReference type="PANTHER" id="PTHR31140">
    <property type="entry name" value="B3 DOMAIN-CONTAINING TRANSCRIPTION FACTOR ABI3"/>
    <property type="match status" value="1"/>
</dbReference>
<dbReference type="CDD" id="cd10017">
    <property type="entry name" value="B3_DNA"/>
    <property type="match status" value="1"/>
</dbReference>
<protein>
    <recommendedName>
        <fullName evidence="6">TF-B3 domain-containing protein</fullName>
    </recommendedName>
</protein>
<dbReference type="PANTHER" id="PTHR31140:SF58">
    <property type="entry name" value="DNA-BINDING PROTEIN RAV1"/>
    <property type="match status" value="1"/>
</dbReference>
<dbReference type="PROSITE" id="PS50863">
    <property type="entry name" value="B3"/>
    <property type="match status" value="1"/>
</dbReference>
<evidence type="ECO:0000313" key="7">
    <source>
        <dbReference type="EMBL" id="KZV16463.1"/>
    </source>
</evidence>
<keyword evidence="3" id="KW-0238">DNA-binding</keyword>
<evidence type="ECO:0000256" key="5">
    <source>
        <dbReference type="ARBA" id="ARBA00023242"/>
    </source>
</evidence>
<dbReference type="GO" id="GO:0005634">
    <property type="term" value="C:nucleus"/>
    <property type="evidence" value="ECO:0007669"/>
    <property type="project" value="UniProtKB-SubCell"/>
</dbReference>
<dbReference type="SMART" id="SM01019">
    <property type="entry name" value="B3"/>
    <property type="match status" value="1"/>
</dbReference>
<dbReference type="Proteomes" id="UP000250235">
    <property type="component" value="Unassembled WGS sequence"/>
</dbReference>
<dbReference type="OrthoDB" id="2020802at2759"/>
<gene>
    <name evidence="7" type="ORF">F511_10075</name>
</gene>
<dbReference type="AlphaFoldDB" id="A0A2Z7A6L8"/>
<keyword evidence="8" id="KW-1185">Reference proteome</keyword>